<dbReference type="EMBL" id="KN556645">
    <property type="protein sequence ID" value="KHJ87994.1"/>
    <property type="molecule type" value="Genomic_DNA"/>
</dbReference>
<evidence type="ECO:0000313" key="4">
    <source>
        <dbReference type="EMBL" id="KHJ87994.1"/>
    </source>
</evidence>
<keyword evidence="1" id="KW-0479">Metal-binding</keyword>
<dbReference type="Gene3D" id="3.30.160.60">
    <property type="entry name" value="Classic Zinc Finger"/>
    <property type="match status" value="1"/>
</dbReference>
<keyword evidence="5" id="KW-1185">Reference proteome</keyword>
<evidence type="ECO:0000259" key="3">
    <source>
        <dbReference type="PROSITE" id="PS50157"/>
    </source>
</evidence>
<dbReference type="GO" id="GO:0008270">
    <property type="term" value="F:zinc ion binding"/>
    <property type="evidence" value="ECO:0007669"/>
    <property type="project" value="UniProtKB-KW"/>
</dbReference>
<evidence type="ECO:0000313" key="5">
    <source>
        <dbReference type="Proteomes" id="UP000053660"/>
    </source>
</evidence>
<dbReference type="InterPro" id="IPR013087">
    <property type="entry name" value="Znf_C2H2_type"/>
</dbReference>
<feature type="compositionally biased region" description="Polar residues" evidence="2">
    <location>
        <begin position="41"/>
        <end position="72"/>
    </location>
</feature>
<dbReference type="Proteomes" id="UP000053660">
    <property type="component" value="Unassembled WGS sequence"/>
</dbReference>
<proteinExistence type="predicted"/>
<evidence type="ECO:0000256" key="2">
    <source>
        <dbReference type="SAM" id="MobiDB-lite"/>
    </source>
</evidence>
<dbReference type="PROSITE" id="PS50157">
    <property type="entry name" value="ZINC_FINGER_C2H2_2"/>
    <property type="match status" value="1"/>
</dbReference>
<protein>
    <recommendedName>
        <fullName evidence="3">C2H2-type domain-containing protein</fullName>
    </recommendedName>
</protein>
<evidence type="ECO:0000256" key="1">
    <source>
        <dbReference type="PROSITE-ProRule" id="PRU00042"/>
    </source>
</evidence>
<keyword evidence="1" id="KW-0863">Zinc-finger</keyword>
<feature type="region of interest" description="Disordered" evidence="2">
    <location>
        <begin position="41"/>
        <end position="97"/>
    </location>
</feature>
<sequence length="339" mass="38001">MKVVVDVCQNTDLVELLSFAKSREMAVIGFPDNPELEFLRSNNLPNSSTYRTPDKVAQTSAPPFETPRTTKQSAKRSHGPSCTSTSTTEEEHCSESEVRNGRMVLPVRARLLPKRNTALNLSKFLPQSLPIGVLQSVLTTPLSTPCKQVSVGEHLKHNQNNKKCRRPLKLMCMKCGSFIINQISSLRKHAGIHYDFARYKCSSCDYIHKTTTAVLTHIKYVHAGAASIKYRDQLSESERILVKLVAQECFPDRVIYSFVDKKMTFENNKRVVTADQENRVHAQCPESPKSGDKIQAAIESVLEKLNPRYDQKQSGKDASLAVNVNNGNSPKYTDCMIID</sequence>
<dbReference type="SMART" id="SM00355">
    <property type="entry name" value="ZnF_C2H2"/>
    <property type="match status" value="2"/>
</dbReference>
<name>A0A0B1SSR3_OESDE</name>
<dbReference type="AlphaFoldDB" id="A0A0B1SSR3"/>
<dbReference type="OrthoDB" id="5836452at2759"/>
<keyword evidence="1" id="KW-0862">Zinc</keyword>
<feature type="domain" description="C2H2-type" evidence="3">
    <location>
        <begin position="199"/>
        <end position="227"/>
    </location>
</feature>
<organism evidence="4 5">
    <name type="scientific">Oesophagostomum dentatum</name>
    <name type="common">Nodular worm</name>
    <dbReference type="NCBI Taxonomy" id="61180"/>
    <lineage>
        <taxon>Eukaryota</taxon>
        <taxon>Metazoa</taxon>
        <taxon>Ecdysozoa</taxon>
        <taxon>Nematoda</taxon>
        <taxon>Chromadorea</taxon>
        <taxon>Rhabditida</taxon>
        <taxon>Rhabditina</taxon>
        <taxon>Rhabditomorpha</taxon>
        <taxon>Strongyloidea</taxon>
        <taxon>Strongylidae</taxon>
        <taxon>Oesophagostomum</taxon>
    </lineage>
</organism>
<gene>
    <name evidence="4" type="ORF">OESDEN_12217</name>
</gene>
<reference evidence="4 5" key="1">
    <citation type="submission" date="2014-03" db="EMBL/GenBank/DDBJ databases">
        <title>Draft genome of the hookworm Oesophagostomum dentatum.</title>
        <authorList>
            <person name="Mitreva M."/>
        </authorList>
    </citation>
    <scope>NUCLEOTIDE SEQUENCE [LARGE SCALE GENOMIC DNA]</scope>
    <source>
        <strain evidence="4 5">OD-Hann</strain>
    </source>
</reference>
<accession>A0A0B1SSR3</accession>